<feature type="transmembrane region" description="Helical" evidence="6">
    <location>
        <begin position="85"/>
        <end position="107"/>
    </location>
</feature>
<keyword evidence="4" id="KW-0560">Oxidoreductase</keyword>
<proteinExistence type="predicted"/>
<reference evidence="8 9" key="1">
    <citation type="journal article" date="2024" name="Nat. Commun.">
        <title>Phylogenomics reveals the evolutionary origins of lichenization in chlorophyte algae.</title>
        <authorList>
            <person name="Puginier C."/>
            <person name="Libourel C."/>
            <person name="Otte J."/>
            <person name="Skaloud P."/>
            <person name="Haon M."/>
            <person name="Grisel S."/>
            <person name="Petersen M."/>
            <person name="Berrin J.G."/>
            <person name="Delaux P.M."/>
            <person name="Dal Grande F."/>
            <person name="Keller J."/>
        </authorList>
    </citation>
    <scope>NUCLEOTIDE SEQUENCE [LARGE SCALE GENOMIC DNA]</scope>
    <source>
        <strain evidence="8 9">SAG 2145</strain>
    </source>
</reference>
<dbReference type="Proteomes" id="UP001438707">
    <property type="component" value="Unassembled WGS sequence"/>
</dbReference>
<evidence type="ECO:0000256" key="1">
    <source>
        <dbReference type="ARBA" id="ARBA00004141"/>
    </source>
</evidence>
<protein>
    <recommendedName>
        <fullName evidence="7">FAD-binding FR-type domain-containing protein</fullName>
    </recommendedName>
</protein>
<dbReference type="PANTHER" id="PTHR11972:SF69">
    <property type="entry name" value="FERRIC REDUCTION OXIDASE 6-RELATED"/>
    <property type="match status" value="1"/>
</dbReference>
<dbReference type="Gene3D" id="3.40.50.80">
    <property type="entry name" value="Nucleotide-binding domain of ferredoxin-NADP reductase (FNR) module"/>
    <property type="match status" value="1"/>
</dbReference>
<feature type="transmembrane region" description="Helical" evidence="6">
    <location>
        <begin position="577"/>
        <end position="602"/>
    </location>
</feature>
<dbReference type="SUPFAM" id="SSF63380">
    <property type="entry name" value="Riboflavin synthase domain-like"/>
    <property type="match status" value="1"/>
</dbReference>
<gene>
    <name evidence="8" type="ORF">WJX74_001351</name>
</gene>
<dbReference type="Gene3D" id="2.40.30.10">
    <property type="entry name" value="Translation factors"/>
    <property type="match status" value="1"/>
</dbReference>
<feature type="transmembrane region" description="Helical" evidence="6">
    <location>
        <begin position="155"/>
        <end position="174"/>
    </location>
</feature>
<dbReference type="InterPro" id="IPR017927">
    <property type="entry name" value="FAD-bd_FR_type"/>
</dbReference>
<feature type="domain" description="FAD-binding FR-type" evidence="7">
    <location>
        <begin position="301"/>
        <end position="410"/>
    </location>
</feature>
<keyword evidence="3 6" id="KW-1133">Transmembrane helix</keyword>
<dbReference type="InterPro" id="IPR013112">
    <property type="entry name" value="FAD-bd_8"/>
</dbReference>
<feature type="transmembrane region" description="Helical" evidence="6">
    <location>
        <begin position="225"/>
        <end position="248"/>
    </location>
</feature>
<evidence type="ECO:0000313" key="8">
    <source>
        <dbReference type="EMBL" id="KAK9827763.1"/>
    </source>
</evidence>
<feature type="transmembrane region" description="Helical" evidence="6">
    <location>
        <begin position="260"/>
        <end position="276"/>
    </location>
</feature>
<dbReference type="SFLD" id="SFLDG01168">
    <property type="entry name" value="Ferric_reductase_subgroup_(FRE"/>
    <property type="match status" value="1"/>
</dbReference>
<dbReference type="Pfam" id="PF08022">
    <property type="entry name" value="FAD_binding_8"/>
    <property type="match status" value="1"/>
</dbReference>
<keyword evidence="5 6" id="KW-0472">Membrane</keyword>
<feature type="transmembrane region" description="Helical" evidence="6">
    <location>
        <begin position="622"/>
        <end position="645"/>
    </location>
</feature>
<organism evidence="8 9">
    <name type="scientific">Apatococcus lobatus</name>
    <dbReference type="NCBI Taxonomy" id="904363"/>
    <lineage>
        <taxon>Eukaryota</taxon>
        <taxon>Viridiplantae</taxon>
        <taxon>Chlorophyta</taxon>
        <taxon>core chlorophytes</taxon>
        <taxon>Trebouxiophyceae</taxon>
        <taxon>Chlorellales</taxon>
        <taxon>Chlorellaceae</taxon>
        <taxon>Apatococcus</taxon>
    </lineage>
</organism>
<evidence type="ECO:0000256" key="2">
    <source>
        <dbReference type="ARBA" id="ARBA00022692"/>
    </source>
</evidence>
<evidence type="ECO:0000256" key="4">
    <source>
        <dbReference type="ARBA" id="ARBA00023002"/>
    </source>
</evidence>
<feature type="transmembrane region" description="Helical" evidence="6">
    <location>
        <begin position="12"/>
        <end position="36"/>
    </location>
</feature>
<comment type="subcellular location">
    <subcellularLocation>
        <location evidence="1">Membrane</location>
        <topology evidence="1">Multi-pass membrane protein</topology>
    </subcellularLocation>
</comment>
<accession>A0AAW1R1U4</accession>
<evidence type="ECO:0000313" key="9">
    <source>
        <dbReference type="Proteomes" id="UP001438707"/>
    </source>
</evidence>
<feature type="transmembrane region" description="Helical" evidence="6">
    <location>
        <begin position="186"/>
        <end position="205"/>
    </location>
</feature>
<dbReference type="CDD" id="cd06186">
    <property type="entry name" value="NOX_Duox_like_FAD_NADP"/>
    <property type="match status" value="1"/>
</dbReference>
<dbReference type="EMBL" id="JALJOS010000017">
    <property type="protein sequence ID" value="KAK9827763.1"/>
    <property type="molecule type" value="Genomic_DNA"/>
</dbReference>
<dbReference type="Pfam" id="PF01794">
    <property type="entry name" value="Ferric_reduct"/>
    <property type="match status" value="1"/>
</dbReference>
<comment type="caution">
    <text evidence="8">The sequence shown here is derived from an EMBL/GenBank/DDBJ whole genome shotgun (WGS) entry which is preliminary data.</text>
</comment>
<keyword evidence="9" id="KW-1185">Reference proteome</keyword>
<evidence type="ECO:0000256" key="5">
    <source>
        <dbReference type="ARBA" id="ARBA00023136"/>
    </source>
</evidence>
<dbReference type="InterPro" id="IPR017938">
    <property type="entry name" value="Riboflavin_synthase-like_b-brl"/>
</dbReference>
<dbReference type="PROSITE" id="PS51384">
    <property type="entry name" value="FAD_FR"/>
    <property type="match status" value="1"/>
</dbReference>
<dbReference type="InterPro" id="IPR050369">
    <property type="entry name" value="RBOH/FRE"/>
</dbReference>
<dbReference type="GO" id="GO:0005886">
    <property type="term" value="C:plasma membrane"/>
    <property type="evidence" value="ECO:0007669"/>
    <property type="project" value="TreeGrafter"/>
</dbReference>
<evidence type="ECO:0000256" key="3">
    <source>
        <dbReference type="ARBA" id="ARBA00022989"/>
    </source>
</evidence>
<name>A0AAW1R1U4_9CHLO</name>
<evidence type="ECO:0000259" key="7">
    <source>
        <dbReference type="PROSITE" id="PS51384"/>
    </source>
</evidence>
<dbReference type="SFLD" id="SFLDS00052">
    <property type="entry name" value="Ferric_Reductase_Domain"/>
    <property type="match status" value="1"/>
</dbReference>
<dbReference type="InterPro" id="IPR039261">
    <property type="entry name" value="FNR_nucleotide-bd"/>
</dbReference>
<dbReference type="InterPro" id="IPR013130">
    <property type="entry name" value="Fe3_Rdtase_TM_dom"/>
</dbReference>
<dbReference type="GO" id="GO:0016491">
    <property type="term" value="F:oxidoreductase activity"/>
    <property type="evidence" value="ECO:0007669"/>
    <property type="project" value="UniProtKB-KW"/>
</dbReference>
<keyword evidence="2 6" id="KW-0812">Transmembrane</keyword>
<sequence length="766" mass="86790">MVRSSSSPVNIVVLILRLLLHLLTFVALCLFFWYAWWWLSDGIYDPRWVAWQAKLKLKYKYCAPNQLAGSIKRVLSTQLPPKKFFHWWCGGMSIGDASFLLIFLGLHAQYLGMYVKRDWDGLDKMNELGIALPESRALMQLSSVALIWGQMLWPSLWFFFLPVCHMSFFTVWTGIPFQKMIRYHRWVGHIMLTVVSLHGILYYIYWGRKSEFWVQFKDWYNEPLVIPSSVMNLPGSLSWFFGIAIWVTSFEWMRRNYFEVFYRTHIVSMLGFIFFAQMHYSYMWTAYGGSLCIYFVDLVYRYSQSTSVSAITAAKVSASNKMVTWQLPTDKSFRHCPAQDLFLMIPKISRWQWHPFTIASTSNGANGSSGTLTFHSKRFGRWTGELMDRIQRGEQLAVRYSGPFGATSETNPIGKSAVAFVGGGIAAVPLIAKLRDLVRRHNASMNKGHTDLPSKVLLVWASRNVEEFTALDLPLLSAIRDQTGWLDVRLFNTGMTGPASSGFSADAMAENGLKGNGAAPYEPSSNGTYQAPKKVSLDNLPIGADLSHTRETTSFRSASPYFMSSPRRMFPKMWGGWALYAFTHLLVFGGSFLGILLGLAWSAELTCTHSLDIPPAAWYWRFGALVQFSMIVCGLGFAYILFFVINIVRYLVTRRQETAQAWPQLADMDSAYSATVQHYQGQQQLTFVEDGLSLPITPGRPDLHAILGELRETTMADKGPSSAFGKVQLYVGGHDQLVNDVHFVVRQLNGYAAGPGFEVHREAWTL</sequence>
<evidence type="ECO:0000256" key="6">
    <source>
        <dbReference type="SAM" id="Phobius"/>
    </source>
</evidence>
<dbReference type="PANTHER" id="PTHR11972">
    <property type="entry name" value="NADPH OXIDASE"/>
    <property type="match status" value="1"/>
</dbReference>
<dbReference type="AlphaFoldDB" id="A0AAW1R1U4"/>